<name>A0A0G0SYW3_9BACT</name>
<dbReference type="STRING" id="1618563.UU12_C0032G0009"/>
<evidence type="ECO:0000313" key="1">
    <source>
        <dbReference type="EMBL" id="KKR70008.1"/>
    </source>
</evidence>
<proteinExistence type="predicted"/>
<dbReference type="AlphaFoldDB" id="A0A0G0SYW3"/>
<dbReference type="Proteomes" id="UP000034562">
    <property type="component" value="Unassembled WGS sequence"/>
</dbReference>
<reference evidence="1 2" key="1">
    <citation type="journal article" date="2015" name="Nature">
        <title>rRNA introns, odd ribosomes, and small enigmatic genomes across a large radiation of phyla.</title>
        <authorList>
            <person name="Brown C.T."/>
            <person name="Hug L.A."/>
            <person name="Thomas B.C."/>
            <person name="Sharon I."/>
            <person name="Castelle C.J."/>
            <person name="Singh A."/>
            <person name="Wilkins M.J."/>
            <person name="Williams K.H."/>
            <person name="Banfield J.F."/>
        </authorList>
    </citation>
    <scope>NUCLEOTIDE SEQUENCE [LARGE SCALE GENOMIC DNA]</scope>
</reference>
<dbReference type="EMBL" id="LBZK01000032">
    <property type="protein sequence ID" value="KKR70008.1"/>
    <property type="molecule type" value="Genomic_DNA"/>
</dbReference>
<sequence>MTSDSKQRITLFMNPAIAKHAKAQAVVEELTLTGLVEKALTDYLPRETVIKKSIISI</sequence>
<accession>A0A0G0SYW3</accession>
<evidence type="ECO:0000313" key="2">
    <source>
        <dbReference type="Proteomes" id="UP000034562"/>
    </source>
</evidence>
<protein>
    <submittedName>
        <fullName evidence="1">Uncharacterized protein</fullName>
    </submittedName>
</protein>
<organism evidence="1 2">
    <name type="scientific">Candidatus Woesebacteria bacterium GW2011_GWA2_40_7b</name>
    <dbReference type="NCBI Taxonomy" id="1618563"/>
    <lineage>
        <taxon>Bacteria</taxon>
        <taxon>Candidatus Woeseibacteriota</taxon>
    </lineage>
</organism>
<comment type="caution">
    <text evidence="1">The sequence shown here is derived from an EMBL/GenBank/DDBJ whole genome shotgun (WGS) entry which is preliminary data.</text>
</comment>
<gene>
    <name evidence="1" type="ORF">UU12_C0032G0009</name>
</gene>